<dbReference type="GO" id="GO:0032259">
    <property type="term" value="P:methylation"/>
    <property type="evidence" value="ECO:0007669"/>
    <property type="project" value="UniProtKB-KW"/>
</dbReference>
<evidence type="ECO:0000313" key="6">
    <source>
        <dbReference type="EMBL" id="ACO10837.1"/>
    </source>
</evidence>
<dbReference type="SUPFAM" id="SSF53335">
    <property type="entry name" value="S-adenosyl-L-methionine-dependent methyltransferases"/>
    <property type="match status" value="1"/>
</dbReference>
<evidence type="ECO:0000256" key="1">
    <source>
        <dbReference type="ARBA" id="ARBA00010633"/>
    </source>
</evidence>
<keyword evidence="5" id="KW-0472">Membrane</keyword>
<comment type="similarity">
    <text evidence="1">Belongs to the ANT/ATPSC lysine N-methyltransferase family.</text>
</comment>
<dbReference type="GO" id="GO:1905706">
    <property type="term" value="P:regulation of mitochondrial ATP synthesis coupled proton transport"/>
    <property type="evidence" value="ECO:0007669"/>
    <property type="project" value="TreeGrafter"/>
</dbReference>
<keyword evidence="5" id="KW-0812">Transmembrane</keyword>
<dbReference type="InterPro" id="IPR026170">
    <property type="entry name" value="FAM173A/B"/>
</dbReference>
<dbReference type="GO" id="GO:0016279">
    <property type="term" value="F:protein-lysine N-methyltransferase activity"/>
    <property type="evidence" value="ECO:0007669"/>
    <property type="project" value="InterPro"/>
</dbReference>
<organism evidence="6">
    <name type="scientific">Caligus rogercresseyi</name>
    <name type="common">Sea louse</name>
    <dbReference type="NCBI Taxonomy" id="217165"/>
    <lineage>
        <taxon>Eukaryota</taxon>
        <taxon>Metazoa</taxon>
        <taxon>Ecdysozoa</taxon>
        <taxon>Arthropoda</taxon>
        <taxon>Crustacea</taxon>
        <taxon>Multicrustacea</taxon>
        <taxon>Hexanauplia</taxon>
        <taxon>Copepoda</taxon>
        <taxon>Siphonostomatoida</taxon>
        <taxon>Caligidae</taxon>
        <taxon>Caligus</taxon>
    </lineage>
</organism>
<accession>C1BP84</accession>
<keyword evidence="2" id="KW-0489">Methyltransferase</keyword>
<keyword evidence="3" id="KW-0808">Transferase</keyword>
<evidence type="ECO:0000256" key="3">
    <source>
        <dbReference type="ARBA" id="ARBA00022679"/>
    </source>
</evidence>
<dbReference type="PANTHER" id="PTHR13610:SF9">
    <property type="entry name" value="FI06469P"/>
    <property type="match status" value="1"/>
</dbReference>
<keyword evidence="4" id="KW-0949">S-adenosyl-L-methionine</keyword>
<evidence type="ECO:0000256" key="2">
    <source>
        <dbReference type="ARBA" id="ARBA00022603"/>
    </source>
</evidence>
<proteinExistence type="evidence at transcript level"/>
<name>C1BP84_CALRO</name>
<dbReference type="EMBL" id="BT076413">
    <property type="protein sequence ID" value="ACO10837.1"/>
    <property type="molecule type" value="mRNA"/>
</dbReference>
<dbReference type="InterPro" id="IPR029063">
    <property type="entry name" value="SAM-dependent_MTases_sf"/>
</dbReference>
<evidence type="ECO:0000256" key="4">
    <source>
        <dbReference type="ARBA" id="ARBA00022691"/>
    </source>
</evidence>
<keyword evidence="5" id="KW-1133">Transmembrane helix</keyword>
<dbReference type="AlphaFoldDB" id="C1BP84"/>
<feature type="transmembrane region" description="Helical" evidence="5">
    <location>
        <begin position="42"/>
        <end position="63"/>
    </location>
</feature>
<evidence type="ECO:0000256" key="5">
    <source>
        <dbReference type="SAM" id="Phobius"/>
    </source>
</evidence>
<sequence>MECREVVDSIPKTSDKECSECSKLEDGFQKNPGGKPLRSKGLIIAGVIGGAAIAISGLCLPFVTPALRRICLPYVPATDTQVQNVMKALQGRPKGGTLVDIGSGDGRIVFEAARLGYKATGIELNPWLVLYSKIKNLFTGSSLEGSASFRRQDLWKSDLRDYDNIVVFGVEEMMKELEVKLVKEVKLGSQTIACRFPFPNLSCEKEIGEEIDTVWTYLRKKKPV</sequence>
<dbReference type="Gene3D" id="3.40.50.150">
    <property type="entry name" value="Vaccinia Virus protein VP39"/>
    <property type="match status" value="1"/>
</dbReference>
<dbReference type="GO" id="GO:0005739">
    <property type="term" value="C:mitochondrion"/>
    <property type="evidence" value="ECO:0007669"/>
    <property type="project" value="TreeGrafter"/>
</dbReference>
<gene>
    <name evidence="6" type="primary">CP024</name>
</gene>
<dbReference type="PANTHER" id="PTHR13610">
    <property type="entry name" value="METHYLTRANSFERASE DOMAIN-CONTAINING PROTEIN"/>
    <property type="match status" value="1"/>
</dbReference>
<protein>
    <submittedName>
        <fullName evidence="6">C16orf24</fullName>
    </submittedName>
</protein>
<reference evidence="6" key="1">
    <citation type="submission" date="2009-03" db="EMBL/GenBank/DDBJ databases">
        <title>Caligus rogercresseyi ESTs and full-length cDNAs.</title>
        <authorList>
            <person name="Yasuike M."/>
            <person name="von Schalburg K."/>
            <person name="Cooper G."/>
            <person name="Leong J."/>
            <person name="Jones S.R.M."/>
            <person name="Koop B.F."/>
        </authorList>
    </citation>
    <scope>NUCLEOTIDE SEQUENCE</scope>
    <source>
        <tissue evidence="6">Whole tissue</tissue>
    </source>
</reference>